<dbReference type="Proteomes" id="UP000034228">
    <property type="component" value="Unassembled WGS sequence"/>
</dbReference>
<dbReference type="PANTHER" id="PTHR43702:SF12">
    <property type="entry name" value="N-ACETYL GLUCOSAMINE TRANSPORTER NAGP"/>
    <property type="match status" value="1"/>
</dbReference>
<evidence type="ECO:0000256" key="1">
    <source>
        <dbReference type="ARBA" id="ARBA00003321"/>
    </source>
</evidence>
<feature type="transmembrane region" description="Helical" evidence="8">
    <location>
        <begin position="314"/>
        <end position="341"/>
    </location>
</feature>
<keyword evidence="5 8" id="KW-0812">Transmembrane</keyword>
<dbReference type="SUPFAM" id="SSF103473">
    <property type="entry name" value="MFS general substrate transporter"/>
    <property type="match status" value="1"/>
</dbReference>
<accession>A0A0M2V643</accession>
<dbReference type="PANTHER" id="PTHR43702">
    <property type="entry name" value="L-FUCOSE-PROTON SYMPORTER"/>
    <property type="match status" value="1"/>
</dbReference>
<feature type="transmembrane region" description="Helical" evidence="8">
    <location>
        <begin position="353"/>
        <end position="374"/>
    </location>
</feature>
<evidence type="ECO:0000256" key="2">
    <source>
        <dbReference type="ARBA" id="ARBA00004429"/>
    </source>
</evidence>
<comment type="subcellular location">
    <subcellularLocation>
        <location evidence="2">Cell inner membrane</location>
        <topology evidence="2">Multi-pass membrane protein</topology>
    </subcellularLocation>
</comment>
<dbReference type="InterPro" id="IPR011701">
    <property type="entry name" value="MFS"/>
</dbReference>
<dbReference type="Pfam" id="PF07690">
    <property type="entry name" value="MFS_1"/>
    <property type="match status" value="1"/>
</dbReference>
<keyword evidence="4" id="KW-1003">Cell membrane</keyword>
<comment type="similarity">
    <text evidence="3">Belongs to the major facilitator superfamily. FHS transporter (TC 2.A.1.7) family.</text>
</comment>
<dbReference type="Gene3D" id="1.20.1250.20">
    <property type="entry name" value="MFS general substrate transporter like domains"/>
    <property type="match status" value="2"/>
</dbReference>
<comment type="function">
    <text evidence="1">Intake of glucose and galactose.</text>
</comment>
<dbReference type="GO" id="GO:1904659">
    <property type="term" value="P:D-glucose transmembrane transport"/>
    <property type="evidence" value="ECO:0007669"/>
    <property type="project" value="InterPro"/>
</dbReference>
<feature type="transmembrane region" description="Helical" evidence="8">
    <location>
        <begin position="12"/>
        <end position="33"/>
    </location>
</feature>
<feature type="transmembrane region" description="Helical" evidence="8">
    <location>
        <begin position="201"/>
        <end position="220"/>
    </location>
</feature>
<gene>
    <name evidence="9" type="ORF">WG68_05985</name>
</gene>
<dbReference type="STRING" id="336831.WG68_05985"/>
<dbReference type="GO" id="GO:0005886">
    <property type="term" value="C:plasma membrane"/>
    <property type="evidence" value="ECO:0007669"/>
    <property type="project" value="UniProtKB-SubCell"/>
</dbReference>
<feature type="transmembrane region" description="Helical" evidence="8">
    <location>
        <begin position="144"/>
        <end position="167"/>
    </location>
</feature>
<organism evidence="9 10">
    <name type="scientific">Arsukibacterium ikkense</name>
    <dbReference type="NCBI Taxonomy" id="336831"/>
    <lineage>
        <taxon>Bacteria</taxon>
        <taxon>Pseudomonadati</taxon>
        <taxon>Pseudomonadota</taxon>
        <taxon>Gammaproteobacteria</taxon>
        <taxon>Chromatiales</taxon>
        <taxon>Chromatiaceae</taxon>
        <taxon>Arsukibacterium</taxon>
    </lineage>
</organism>
<feature type="transmembrane region" description="Helical" evidence="8">
    <location>
        <begin position="53"/>
        <end position="74"/>
    </location>
</feature>
<feature type="transmembrane region" description="Helical" evidence="8">
    <location>
        <begin position="280"/>
        <end position="302"/>
    </location>
</feature>
<comment type="caution">
    <text evidence="9">The sequence shown here is derived from an EMBL/GenBank/DDBJ whole genome shotgun (WGS) entry which is preliminary data.</text>
</comment>
<dbReference type="NCBIfam" id="TIGR01272">
    <property type="entry name" value="gluP"/>
    <property type="match status" value="1"/>
</dbReference>
<dbReference type="RefSeq" id="WP_046556758.1">
    <property type="nucleotide sequence ID" value="NZ_LAHO01000004.1"/>
</dbReference>
<evidence type="ECO:0000313" key="10">
    <source>
        <dbReference type="Proteomes" id="UP000034228"/>
    </source>
</evidence>
<keyword evidence="7 8" id="KW-0472">Membrane</keyword>
<dbReference type="InterPro" id="IPR036259">
    <property type="entry name" value="MFS_trans_sf"/>
</dbReference>
<feature type="transmembrane region" description="Helical" evidence="8">
    <location>
        <begin position="241"/>
        <end position="260"/>
    </location>
</feature>
<protein>
    <submittedName>
        <fullName evidence="9">Major facilitator transporter</fullName>
    </submittedName>
</protein>
<feature type="transmembrane region" description="Helical" evidence="8">
    <location>
        <begin position="386"/>
        <end position="403"/>
    </location>
</feature>
<evidence type="ECO:0000256" key="8">
    <source>
        <dbReference type="SAM" id="Phobius"/>
    </source>
</evidence>
<evidence type="ECO:0000256" key="4">
    <source>
        <dbReference type="ARBA" id="ARBA00022475"/>
    </source>
</evidence>
<feature type="transmembrane region" description="Helical" evidence="8">
    <location>
        <begin position="415"/>
        <end position="432"/>
    </location>
</feature>
<sequence length="441" mass="47404">MDTSVARPVSTSSVLPMTIIGILFFIFGFVTWLNGSLIPFLKIVCDLNEFQALFVTGAFYIAYVVMALPMSFVLNRVGYKNGMVVGLLIMAIGAVMFIPAAQTSHYALFLIALFVLGTGLTILQTASNPYIVCIGPRESAAMRISIMGLVNKGAGFIVPIVFTAWVLTGMDQFAEEALAVLTEAERSIQLAELSNRLVTPYIYMTVALLLLAAFIKFSPLPELNLNGSEDTGAASSSWTTIFSYPQLVLGVVALFVYVGVEVIAGDTIGLYGQGLGVAHFGALTSYTMAFMVLGYLVGVFCIPKYLSQERALQGSAVVGLLFTLGVMFGSNDSSLIANLLFGWSGIPVVPDTVMFLALLGFANALVWPAVWPLALQGLGKLTSTGSALLIMGIAGGAILPMVYGYLAHSSGNSQFAYWMMLPCYAFILFYAFKGHALRRWR</sequence>
<feature type="transmembrane region" description="Helical" evidence="8">
    <location>
        <begin position="81"/>
        <end position="100"/>
    </location>
</feature>
<dbReference type="OrthoDB" id="9795150at2"/>
<dbReference type="InterPro" id="IPR050375">
    <property type="entry name" value="MFS_TsgA-like"/>
</dbReference>
<evidence type="ECO:0000256" key="7">
    <source>
        <dbReference type="ARBA" id="ARBA00023136"/>
    </source>
</evidence>
<evidence type="ECO:0000256" key="6">
    <source>
        <dbReference type="ARBA" id="ARBA00022989"/>
    </source>
</evidence>
<evidence type="ECO:0000313" key="9">
    <source>
        <dbReference type="EMBL" id="KKO46317.1"/>
    </source>
</evidence>
<dbReference type="GO" id="GO:0055056">
    <property type="term" value="F:D-glucose transmembrane transporter activity"/>
    <property type="evidence" value="ECO:0007669"/>
    <property type="project" value="InterPro"/>
</dbReference>
<dbReference type="InterPro" id="IPR005964">
    <property type="entry name" value="Glc/Gal_transptr_bac"/>
</dbReference>
<name>A0A0M2V643_9GAMM</name>
<dbReference type="AlphaFoldDB" id="A0A0M2V643"/>
<dbReference type="PATRIC" id="fig|336831.14.peg.2939"/>
<evidence type="ECO:0000256" key="3">
    <source>
        <dbReference type="ARBA" id="ARBA00009120"/>
    </source>
</evidence>
<dbReference type="CDD" id="cd17394">
    <property type="entry name" value="MFS_FucP_like"/>
    <property type="match status" value="1"/>
</dbReference>
<proteinExistence type="inferred from homology"/>
<feature type="transmembrane region" description="Helical" evidence="8">
    <location>
        <begin position="106"/>
        <end position="123"/>
    </location>
</feature>
<evidence type="ECO:0000256" key="5">
    <source>
        <dbReference type="ARBA" id="ARBA00022692"/>
    </source>
</evidence>
<dbReference type="EMBL" id="LAHO01000004">
    <property type="protein sequence ID" value="KKO46317.1"/>
    <property type="molecule type" value="Genomic_DNA"/>
</dbReference>
<keyword evidence="6 8" id="KW-1133">Transmembrane helix</keyword>
<reference evidence="9 10" key="1">
    <citation type="submission" date="2015-03" db="EMBL/GenBank/DDBJ databases">
        <title>Draft genome sequences of two protease-producing strains of Arsukibacterium isolated from two cold and alkaline environments.</title>
        <authorList>
            <person name="Lylloff J.E."/>
            <person name="Skov L.B."/>
            <person name="Jepsen M."/>
            <person name="Hallin P.F."/>
            <person name="Sorensen S.J."/>
            <person name="Stougaard P."/>
            <person name="Glaring M.A."/>
        </authorList>
    </citation>
    <scope>NUCLEOTIDE SEQUENCE [LARGE SCALE GENOMIC DNA]</scope>
    <source>
        <strain evidence="9 10">GCM72</strain>
    </source>
</reference>
<keyword evidence="10" id="KW-1185">Reference proteome</keyword>
<dbReference type="GO" id="GO:0005354">
    <property type="term" value="F:galactose transmembrane transporter activity"/>
    <property type="evidence" value="ECO:0007669"/>
    <property type="project" value="InterPro"/>
</dbReference>